<dbReference type="Pfam" id="PF20431">
    <property type="entry name" value="E_motif"/>
    <property type="match status" value="1"/>
</dbReference>
<dbReference type="FunFam" id="1.25.40.10:FF:000158">
    <property type="entry name" value="pentatricopeptide repeat-containing protein At2g33680"/>
    <property type="match status" value="1"/>
</dbReference>
<reference evidence="5" key="1">
    <citation type="submission" date="2022-12" db="EMBL/GenBank/DDBJ databases">
        <title>Draft genome assemblies for two species of Escallonia (Escalloniales).</title>
        <authorList>
            <person name="Chanderbali A."/>
            <person name="Dervinis C."/>
            <person name="Anghel I."/>
            <person name="Soltis D."/>
            <person name="Soltis P."/>
            <person name="Zapata F."/>
        </authorList>
    </citation>
    <scope>NUCLEOTIDE SEQUENCE</scope>
    <source>
        <strain evidence="5">UCBG92.1500</strain>
        <tissue evidence="5">Leaf</tissue>
    </source>
</reference>
<evidence type="ECO:0000256" key="2">
    <source>
        <dbReference type="ARBA" id="ARBA00022737"/>
    </source>
</evidence>
<organism evidence="5 6">
    <name type="scientific">Escallonia rubra</name>
    <dbReference type="NCBI Taxonomy" id="112253"/>
    <lineage>
        <taxon>Eukaryota</taxon>
        <taxon>Viridiplantae</taxon>
        <taxon>Streptophyta</taxon>
        <taxon>Embryophyta</taxon>
        <taxon>Tracheophyta</taxon>
        <taxon>Spermatophyta</taxon>
        <taxon>Magnoliopsida</taxon>
        <taxon>eudicotyledons</taxon>
        <taxon>Gunneridae</taxon>
        <taxon>Pentapetalae</taxon>
        <taxon>asterids</taxon>
        <taxon>campanulids</taxon>
        <taxon>Escalloniales</taxon>
        <taxon>Escalloniaceae</taxon>
        <taxon>Escallonia</taxon>
    </lineage>
</organism>
<dbReference type="NCBIfam" id="TIGR00756">
    <property type="entry name" value="PPR"/>
    <property type="match status" value="4"/>
</dbReference>
<feature type="repeat" description="PPR" evidence="3">
    <location>
        <begin position="536"/>
        <end position="571"/>
    </location>
</feature>
<dbReference type="SUPFAM" id="SSF48452">
    <property type="entry name" value="TPR-like"/>
    <property type="match status" value="1"/>
</dbReference>
<evidence type="ECO:0000256" key="3">
    <source>
        <dbReference type="PROSITE-ProRule" id="PRU00708"/>
    </source>
</evidence>
<name>A0AA88UPG8_9ASTE</name>
<dbReference type="PANTHER" id="PTHR47926">
    <property type="entry name" value="PENTATRICOPEPTIDE REPEAT-CONTAINING PROTEIN"/>
    <property type="match status" value="1"/>
</dbReference>
<evidence type="ECO:0000259" key="4">
    <source>
        <dbReference type="Pfam" id="PF14432"/>
    </source>
</evidence>
<dbReference type="InterPro" id="IPR046848">
    <property type="entry name" value="E_motif"/>
</dbReference>
<feature type="repeat" description="PPR" evidence="3">
    <location>
        <begin position="501"/>
        <end position="535"/>
    </location>
</feature>
<dbReference type="InterPro" id="IPR046960">
    <property type="entry name" value="PPR_At4g14850-like_plant"/>
</dbReference>
<evidence type="ECO:0000256" key="1">
    <source>
        <dbReference type="ARBA" id="ARBA00006643"/>
    </source>
</evidence>
<dbReference type="InterPro" id="IPR046849">
    <property type="entry name" value="E2_motif"/>
</dbReference>
<dbReference type="FunFam" id="1.25.40.10:FF:000381">
    <property type="entry name" value="Pentatricopeptide repeat-containing protein"/>
    <property type="match status" value="1"/>
</dbReference>
<feature type="repeat" description="PPR" evidence="3">
    <location>
        <begin position="400"/>
        <end position="434"/>
    </location>
</feature>
<dbReference type="FunFam" id="1.25.40.10:FF:000196">
    <property type="entry name" value="Pentatricopeptide repeat-containing protein At4g14850"/>
    <property type="match status" value="1"/>
</dbReference>
<accession>A0AA88UPG8</accession>
<dbReference type="GO" id="GO:0008270">
    <property type="term" value="F:zinc ion binding"/>
    <property type="evidence" value="ECO:0007669"/>
    <property type="project" value="InterPro"/>
</dbReference>
<dbReference type="Pfam" id="PF01535">
    <property type="entry name" value="PPR"/>
    <property type="match status" value="2"/>
</dbReference>
<gene>
    <name evidence="5" type="ORF">RJ640_015352</name>
</gene>
<dbReference type="Pfam" id="PF13041">
    <property type="entry name" value="PPR_2"/>
    <property type="match status" value="4"/>
</dbReference>
<dbReference type="InterPro" id="IPR002885">
    <property type="entry name" value="PPR_rpt"/>
</dbReference>
<sequence length="808" mass="89442">MCVSVGVTPFGPAEPAMALHLKLGFINLPYCSSPCRVTGCVESQMLSNSTSQRKVAEPLGFGNALKLFDKMPKRVVSAMDFDVRDYNNETEMGVEETSDSTEFDTSNKEFGERCIQGMSILFYSAENAMNRSNVIEFISCCGKEKSLELGKVSHALVMKTGLGADKIVSTSLVNMYAKGGEMCNAVILFNRMLEPDIASCNCLISGYASNGLFNEAFEFFVKIATMGIMPNHYTYSILLTACGTSVSAIEEGRQLHGHVVKTQYLSKTPVANALLTMYSKCGMMEEGEILFESIGERNIVSWTVIISGFHQSKAFEKAWALFYSMKDNGIEPNEYTFAIALACCGSMKDLDNGHALHAQVIKKGMVSMVYVGTAVIGMYSEFGEMADAEKQLQEMGRIASNVSWNALLAGYVCNDKAEEAMEAFLKMVKDDVVCNEFAYSTTLKACSSLPSLASGKQIHGRIIKAKLETNLYVASSLIELYAKCGNLEGAERVFNLMPKPDAVSWNSMIKAYAQYGYPMNATFLFNKMVEGGERPTSSTFLAVLSACSHSGLVQQGRQLYESMVKDYGIPPEEAHYSCMVDLLGRSGQLEEALEFIENLPIKLTAGIWRPLLAACRYYGNLQLAEVISKHILDLDPLDATVYVTLSNMYAEIGSHADAETLRKLMVLNNVSKEPGCSWMEVGNRTYQFFSGDKTHPELPQVYERLKQLMQKIKDTGHINNWTTALNSETIGSTDGKILYHSEKLAVCFGLISLPAGSPIRIFKNLRVCSDCHSTMKFISKIEDREIVLRDNYRFHHFKQGSCSCGDFW</sequence>
<dbReference type="Proteomes" id="UP001187471">
    <property type="component" value="Unassembled WGS sequence"/>
</dbReference>
<proteinExistence type="inferred from homology"/>
<feature type="domain" description="DYW" evidence="4">
    <location>
        <begin position="737"/>
        <end position="808"/>
    </location>
</feature>
<feature type="repeat" description="PPR" evidence="3">
    <location>
        <begin position="298"/>
        <end position="332"/>
    </location>
</feature>
<evidence type="ECO:0000313" key="5">
    <source>
        <dbReference type="EMBL" id="KAK2993165.1"/>
    </source>
</evidence>
<dbReference type="Pfam" id="PF20430">
    <property type="entry name" value="Eplus_motif"/>
    <property type="match status" value="1"/>
</dbReference>
<dbReference type="EMBL" id="JAVXUO010000340">
    <property type="protein sequence ID" value="KAK2993165.1"/>
    <property type="molecule type" value="Genomic_DNA"/>
</dbReference>
<keyword evidence="2" id="KW-0677">Repeat</keyword>
<evidence type="ECO:0000313" key="6">
    <source>
        <dbReference type="Proteomes" id="UP001187471"/>
    </source>
</evidence>
<protein>
    <recommendedName>
        <fullName evidence="4">DYW domain-containing protein</fullName>
    </recommendedName>
</protein>
<comment type="caution">
    <text evidence="5">The sequence shown here is derived from an EMBL/GenBank/DDBJ whole genome shotgun (WGS) entry which is preliminary data.</text>
</comment>
<dbReference type="GO" id="GO:0009451">
    <property type="term" value="P:RNA modification"/>
    <property type="evidence" value="ECO:0007669"/>
    <property type="project" value="InterPro"/>
</dbReference>
<dbReference type="AlphaFoldDB" id="A0AA88UPG8"/>
<dbReference type="PROSITE" id="PS51375">
    <property type="entry name" value="PPR"/>
    <property type="match status" value="5"/>
</dbReference>
<keyword evidence="6" id="KW-1185">Reference proteome</keyword>
<dbReference type="GO" id="GO:0099402">
    <property type="term" value="P:plant organ development"/>
    <property type="evidence" value="ECO:0007669"/>
    <property type="project" value="UniProtKB-ARBA"/>
</dbReference>
<dbReference type="InterPro" id="IPR032867">
    <property type="entry name" value="DYW_dom"/>
</dbReference>
<dbReference type="Pfam" id="PF14432">
    <property type="entry name" value="DYW_deaminase"/>
    <property type="match status" value="1"/>
</dbReference>
<dbReference type="Gene3D" id="1.25.40.10">
    <property type="entry name" value="Tetratricopeptide repeat domain"/>
    <property type="match status" value="4"/>
</dbReference>
<dbReference type="InterPro" id="IPR011990">
    <property type="entry name" value="TPR-like_helical_dom_sf"/>
</dbReference>
<dbReference type="GO" id="GO:0003723">
    <property type="term" value="F:RNA binding"/>
    <property type="evidence" value="ECO:0007669"/>
    <property type="project" value="InterPro"/>
</dbReference>
<comment type="similarity">
    <text evidence="1">Belongs to the PPR family. PCMP-H subfamily.</text>
</comment>
<feature type="repeat" description="PPR" evidence="3">
    <location>
        <begin position="196"/>
        <end position="230"/>
    </location>
</feature>